<dbReference type="GO" id="GO:0000155">
    <property type="term" value="F:phosphorelay sensor kinase activity"/>
    <property type="evidence" value="ECO:0007669"/>
    <property type="project" value="InterPro"/>
</dbReference>
<dbReference type="Gene3D" id="1.10.287.130">
    <property type="match status" value="1"/>
</dbReference>
<dbReference type="CDD" id="cd00082">
    <property type="entry name" value="HisKA"/>
    <property type="match status" value="1"/>
</dbReference>
<evidence type="ECO:0000256" key="8">
    <source>
        <dbReference type="ARBA" id="ARBA00023012"/>
    </source>
</evidence>
<dbReference type="EC" id="2.7.13.3" evidence="2"/>
<feature type="domain" description="Histidine kinase" evidence="11">
    <location>
        <begin position="261"/>
        <end position="479"/>
    </location>
</feature>
<evidence type="ECO:0000256" key="1">
    <source>
        <dbReference type="ARBA" id="ARBA00000085"/>
    </source>
</evidence>
<dbReference type="SUPFAM" id="SSF55874">
    <property type="entry name" value="ATPase domain of HSP90 chaperone/DNA topoisomerase II/histidine kinase"/>
    <property type="match status" value="1"/>
</dbReference>
<dbReference type="Proteomes" id="UP000032702">
    <property type="component" value="Unassembled WGS sequence"/>
</dbReference>
<keyword evidence="8" id="KW-0902">Two-component regulatory system</keyword>
<evidence type="ECO:0000256" key="2">
    <source>
        <dbReference type="ARBA" id="ARBA00012438"/>
    </source>
</evidence>
<proteinExistence type="predicted"/>
<feature type="transmembrane region" description="Helical" evidence="10">
    <location>
        <begin position="87"/>
        <end position="107"/>
    </location>
</feature>
<feature type="transmembrane region" description="Helical" evidence="10">
    <location>
        <begin position="165"/>
        <end position="184"/>
    </location>
</feature>
<sequence>MGRRKTSTSRAIGSRSSPPRAVEGHGLSAALPRSGALRLPVRSVATSPSSEALQRRLTLARRNCFMCAAAFVAGGAVQPVLYGTVSMPIMGVQLAGGAIFFLLGMLLGAGRISLNVVSVMTGTVSIGALTVTVLLTGGIQSPAFAVFYSLPLIITVFTPGRRLPMVLAIVLSLGGLLLVSVLSQATPVQLASYAFTYVFTALVAAYGAQTYRRLIQAEQLSQEARLEVLKQLSESEHRRELAERNRAEIERLVLIGQLASGVAHEVNNPLAFVKSNLRYLEEEFGQHPEMPNRDEFHEVLGETQQGVQRIQQIVTDLRQFSRQDPLREECSVAEALEEAERLASVRLHSLGEVVSEVSPGLPRVCMGQRHLVQVLLNLLVNAADAVESVQPKRPARIVIRASRSTAGVRLEVEDNGPGLSPQVMARLFEPFFSTKPPGQGTGLGLALCREYITRSGGTLVAENVPEGGARFTLELAAVAS</sequence>
<dbReference type="SUPFAM" id="SSF47384">
    <property type="entry name" value="Homodimeric domain of signal transducing histidine kinase"/>
    <property type="match status" value="1"/>
</dbReference>
<comment type="catalytic activity">
    <reaction evidence="1">
        <text>ATP + protein L-histidine = ADP + protein N-phospho-L-histidine.</text>
        <dbReference type="EC" id="2.7.13.3"/>
    </reaction>
</comment>
<evidence type="ECO:0000256" key="6">
    <source>
        <dbReference type="ARBA" id="ARBA00022777"/>
    </source>
</evidence>
<evidence type="ECO:0000256" key="5">
    <source>
        <dbReference type="ARBA" id="ARBA00022741"/>
    </source>
</evidence>
<feature type="region of interest" description="Disordered" evidence="9">
    <location>
        <begin position="1"/>
        <end position="25"/>
    </location>
</feature>
<feature type="transmembrane region" description="Helical" evidence="10">
    <location>
        <begin position="63"/>
        <end position="81"/>
    </location>
</feature>
<keyword evidence="6 12" id="KW-0418">Kinase</keyword>
<keyword evidence="4" id="KW-0808">Transferase</keyword>
<name>Q09CJ0_STIAD</name>
<evidence type="ECO:0000256" key="4">
    <source>
        <dbReference type="ARBA" id="ARBA00022679"/>
    </source>
</evidence>
<dbReference type="Pfam" id="PF02518">
    <property type="entry name" value="HATPase_c"/>
    <property type="match status" value="1"/>
</dbReference>
<dbReference type="InterPro" id="IPR036890">
    <property type="entry name" value="HATPase_C_sf"/>
</dbReference>
<dbReference type="GO" id="GO:0005524">
    <property type="term" value="F:ATP binding"/>
    <property type="evidence" value="ECO:0007669"/>
    <property type="project" value="UniProtKB-KW"/>
</dbReference>
<keyword evidence="5" id="KW-0547">Nucleotide-binding</keyword>
<evidence type="ECO:0000313" key="13">
    <source>
        <dbReference type="Proteomes" id="UP000032702"/>
    </source>
</evidence>
<keyword evidence="10" id="KW-0812">Transmembrane</keyword>
<keyword evidence="10" id="KW-0472">Membrane</keyword>
<dbReference type="InterPro" id="IPR003594">
    <property type="entry name" value="HATPase_dom"/>
</dbReference>
<dbReference type="EMBL" id="AAMD01000006">
    <property type="protein sequence ID" value="EAU69408.1"/>
    <property type="molecule type" value="Genomic_DNA"/>
</dbReference>
<dbReference type="InterPro" id="IPR004358">
    <property type="entry name" value="Sig_transdc_His_kin-like_C"/>
</dbReference>
<dbReference type="InterPro" id="IPR003661">
    <property type="entry name" value="HisK_dim/P_dom"/>
</dbReference>
<gene>
    <name evidence="12" type="ORF">STIAU_3647</name>
</gene>
<keyword evidence="7" id="KW-0067">ATP-binding</keyword>
<accession>Q09CJ0</accession>
<dbReference type="Pfam" id="PF00512">
    <property type="entry name" value="HisKA"/>
    <property type="match status" value="1"/>
</dbReference>
<comment type="caution">
    <text evidence="12">The sequence shown here is derived from an EMBL/GenBank/DDBJ whole genome shotgun (WGS) entry which is preliminary data.</text>
</comment>
<dbReference type="OrthoDB" id="5525548at2"/>
<organism evidence="12 13">
    <name type="scientific">Stigmatella aurantiaca (strain DW4/3-1)</name>
    <dbReference type="NCBI Taxonomy" id="378806"/>
    <lineage>
        <taxon>Bacteria</taxon>
        <taxon>Pseudomonadati</taxon>
        <taxon>Myxococcota</taxon>
        <taxon>Myxococcia</taxon>
        <taxon>Myxococcales</taxon>
        <taxon>Cystobacterineae</taxon>
        <taxon>Archangiaceae</taxon>
        <taxon>Stigmatella</taxon>
    </lineage>
</organism>
<feature type="compositionally biased region" description="Polar residues" evidence="9">
    <location>
        <begin position="8"/>
        <end position="17"/>
    </location>
</feature>
<dbReference type="Gene3D" id="3.30.565.10">
    <property type="entry name" value="Histidine kinase-like ATPase, C-terminal domain"/>
    <property type="match status" value="1"/>
</dbReference>
<evidence type="ECO:0000259" key="11">
    <source>
        <dbReference type="PROSITE" id="PS50109"/>
    </source>
</evidence>
<dbReference type="InterPro" id="IPR036097">
    <property type="entry name" value="HisK_dim/P_sf"/>
</dbReference>
<keyword evidence="10" id="KW-1133">Transmembrane helix</keyword>
<dbReference type="PROSITE" id="PS50109">
    <property type="entry name" value="HIS_KIN"/>
    <property type="match status" value="1"/>
</dbReference>
<dbReference type="PRINTS" id="PR00344">
    <property type="entry name" value="BCTRLSENSOR"/>
</dbReference>
<protein>
    <recommendedName>
        <fullName evidence="2">histidine kinase</fullName>
        <ecNumber evidence="2">2.7.13.3</ecNumber>
    </recommendedName>
</protein>
<dbReference type="InterPro" id="IPR005467">
    <property type="entry name" value="His_kinase_dom"/>
</dbReference>
<evidence type="ECO:0000256" key="9">
    <source>
        <dbReference type="SAM" id="MobiDB-lite"/>
    </source>
</evidence>
<evidence type="ECO:0000313" key="12">
    <source>
        <dbReference type="EMBL" id="EAU69408.1"/>
    </source>
</evidence>
<feature type="transmembrane region" description="Helical" evidence="10">
    <location>
        <begin position="190"/>
        <end position="208"/>
    </location>
</feature>
<keyword evidence="3" id="KW-0597">Phosphoprotein</keyword>
<dbReference type="SMART" id="SM00388">
    <property type="entry name" value="HisKA"/>
    <property type="match status" value="1"/>
</dbReference>
<evidence type="ECO:0000256" key="3">
    <source>
        <dbReference type="ARBA" id="ARBA00022553"/>
    </source>
</evidence>
<evidence type="ECO:0000256" key="7">
    <source>
        <dbReference type="ARBA" id="ARBA00022840"/>
    </source>
</evidence>
<dbReference type="AlphaFoldDB" id="Q09CJ0"/>
<reference evidence="12 13" key="1">
    <citation type="submission" date="2006-04" db="EMBL/GenBank/DDBJ databases">
        <authorList>
            <person name="Nierman W.C."/>
        </authorList>
    </citation>
    <scope>NUCLEOTIDE SEQUENCE [LARGE SCALE GENOMIC DNA]</scope>
    <source>
        <strain evidence="12 13">DW4/3-1</strain>
    </source>
</reference>
<evidence type="ECO:0000256" key="10">
    <source>
        <dbReference type="SAM" id="Phobius"/>
    </source>
</evidence>
<dbReference type="PANTHER" id="PTHR43065">
    <property type="entry name" value="SENSOR HISTIDINE KINASE"/>
    <property type="match status" value="1"/>
</dbReference>
<dbReference type="PANTHER" id="PTHR43065:SF10">
    <property type="entry name" value="PEROXIDE STRESS-ACTIVATED HISTIDINE KINASE MAK3"/>
    <property type="match status" value="1"/>
</dbReference>
<dbReference type="PATRIC" id="fig|378806.16.peg.8760"/>
<dbReference type="SMART" id="SM00387">
    <property type="entry name" value="HATPase_c"/>
    <property type="match status" value="1"/>
</dbReference>